<evidence type="ECO:0000313" key="1">
    <source>
        <dbReference type="EMBL" id="MPC25129.1"/>
    </source>
</evidence>
<gene>
    <name evidence="1" type="ORF">E2C01_018230</name>
</gene>
<dbReference type="AlphaFoldDB" id="A0A5B7DVK7"/>
<sequence>MDTAITVVAAMIVRVKVIMSGVIAAGDENGEPTFETLLITLRKQQPLRMSTGLSIVFRQLRATGHGLISLLHELLKSGAVGDSHVGLGGITVICVFSGFD</sequence>
<protein>
    <submittedName>
        <fullName evidence="1">Uncharacterized protein</fullName>
    </submittedName>
</protein>
<dbReference type="Proteomes" id="UP000324222">
    <property type="component" value="Unassembled WGS sequence"/>
</dbReference>
<evidence type="ECO:0000313" key="2">
    <source>
        <dbReference type="Proteomes" id="UP000324222"/>
    </source>
</evidence>
<dbReference type="EMBL" id="VSRR010001419">
    <property type="protein sequence ID" value="MPC25129.1"/>
    <property type="molecule type" value="Genomic_DNA"/>
</dbReference>
<reference evidence="1 2" key="1">
    <citation type="submission" date="2019-05" db="EMBL/GenBank/DDBJ databases">
        <title>Another draft genome of Portunus trituberculatus and its Hox gene families provides insights of decapod evolution.</title>
        <authorList>
            <person name="Jeong J.-H."/>
            <person name="Song I."/>
            <person name="Kim S."/>
            <person name="Choi T."/>
            <person name="Kim D."/>
            <person name="Ryu S."/>
            <person name="Kim W."/>
        </authorList>
    </citation>
    <scope>NUCLEOTIDE SEQUENCE [LARGE SCALE GENOMIC DNA]</scope>
    <source>
        <tissue evidence="1">Muscle</tissue>
    </source>
</reference>
<comment type="caution">
    <text evidence="1">The sequence shown here is derived from an EMBL/GenBank/DDBJ whole genome shotgun (WGS) entry which is preliminary data.</text>
</comment>
<accession>A0A5B7DVK7</accession>
<name>A0A5B7DVK7_PORTR</name>
<proteinExistence type="predicted"/>
<organism evidence="1 2">
    <name type="scientific">Portunus trituberculatus</name>
    <name type="common">Swimming crab</name>
    <name type="synonym">Neptunus trituberculatus</name>
    <dbReference type="NCBI Taxonomy" id="210409"/>
    <lineage>
        <taxon>Eukaryota</taxon>
        <taxon>Metazoa</taxon>
        <taxon>Ecdysozoa</taxon>
        <taxon>Arthropoda</taxon>
        <taxon>Crustacea</taxon>
        <taxon>Multicrustacea</taxon>
        <taxon>Malacostraca</taxon>
        <taxon>Eumalacostraca</taxon>
        <taxon>Eucarida</taxon>
        <taxon>Decapoda</taxon>
        <taxon>Pleocyemata</taxon>
        <taxon>Brachyura</taxon>
        <taxon>Eubrachyura</taxon>
        <taxon>Portunoidea</taxon>
        <taxon>Portunidae</taxon>
        <taxon>Portuninae</taxon>
        <taxon>Portunus</taxon>
    </lineage>
</organism>
<keyword evidence="2" id="KW-1185">Reference proteome</keyword>